<name>A0A7X6MFK2_9ACTN</name>
<dbReference type="EMBL" id="JAAXPG010000020">
    <property type="protein sequence ID" value="NKZ00026.1"/>
    <property type="molecule type" value="Genomic_DNA"/>
</dbReference>
<dbReference type="RefSeq" id="WP_061080166.1">
    <property type="nucleotide sequence ID" value="NZ_JAAXPG010000020.1"/>
</dbReference>
<organism evidence="1 2">
    <name type="scientific">Nocardiopsis alborubida</name>
    <dbReference type="NCBI Taxonomy" id="146802"/>
    <lineage>
        <taxon>Bacteria</taxon>
        <taxon>Bacillati</taxon>
        <taxon>Actinomycetota</taxon>
        <taxon>Actinomycetes</taxon>
        <taxon>Streptosporangiales</taxon>
        <taxon>Nocardiopsidaceae</taxon>
        <taxon>Nocardiopsis</taxon>
    </lineage>
</organism>
<evidence type="ECO:0000313" key="1">
    <source>
        <dbReference type="EMBL" id="NKZ00026.1"/>
    </source>
</evidence>
<evidence type="ECO:0000313" key="2">
    <source>
        <dbReference type="Proteomes" id="UP000553209"/>
    </source>
</evidence>
<accession>A0A7X6MFK2</accession>
<proteinExistence type="predicted"/>
<keyword evidence="2" id="KW-1185">Reference proteome</keyword>
<protein>
    <submittedName>
        <fullName evidence="1">DUF262 domain-containing protein</fullName>
    </submittedName>
</protein>
<comment type="caution">
    <text evidence="1">The sequence shown here is derived from an EMBL/GenBank/DDBJ whole genome shotgun (WGS) entry which is preliminary data.</text>
</comment>
<dbReference type="AlphaFoldDB" id="A0A7X6MFK2"/>
<dbReference type="Proteomes" id="UP000553209">
    <property type="component" value="Unassembled WGS sequence"/>
</dbReference>
<gene>
    <name evidence="1" type="ORF">HGB44_20470</name>
</gene>
<reference evidence="1 2" key="1">
    <citation type="submission" date="2020-04" db="EMBL/GenBank/DDBJ databases">
        <title>MicrobeNet Type strains.</title>
        <authorList>
            <person name="Nicholson A.C."/>
        </authorList>
    </citation>
    <scope>NUCLEOTIDE SEQUENCE [LARGE SCALE GENOMIC DNA]</scope>
    <source>
        <strain evidence="1 2">ATCC 23612</strain>
    </source>
</reference>
<sequence>MVTDPEPGGNAQVIFETLNHRGSPLLAADLVKNLPFQMAEAQDADIHRLYRECWAPLDYDCWRLKAGQGRRLRPRVDVFL</sequence>